<feature type="non-terminal residue" evidence="5">
    <location>
        <position position="1"/>
    </location>
</feature>
<sequence length="426" mass="47001">MAGMNIIVPLGGVGSRFQKEGYLKPKPFVRVLGKEMILWVIDSLQVSPGDTLVVVYNPRFLNMKHEMELVVDARPAVVLVELPRPTLGAAETVRFGLEGLSSTQRGRPCMLVDGDTFYACDIVGKYRAIAHRAGASFCFHDTQPKPIYSYVTMPRRDDGDCSIDRVVEKVKISDWANTGCYCFRDGDELLAYCAKIIERGETQLSQDQKGEFYTSGVIKAMLDDGLPFEGIVLDRGDMHVLGTPAQVVDFCHAWDKPPAYRVCFDIDNTLFSSPRVPGDYSTCVPVKRTIDMLKALHASGHYIILHTARRMRTHAANVGAVVADVAPVTFKSLEDAGIPYHEIHFGKPWAQFYVDDHAVNAYSDLEKELGFYLPVNMPALPSKYTTPAPSSSSSSSQSKNNAPPLPDVTPGGQPTTKKIWHLVNAS</sequence>
<evidence type="ECO:0000256" key="1">
    <source>
        <dbReference type="ARBA" id="ARBA00022679"/>
    </source>
</evidence>
<dbReference type="Proteomes" id="UP001230188">
    <property type="component" value="Unassembled WGS sequence"/>
</dbReference>
<dbReference type="Gene3D" id="3.90.550.10">
    <property type="entry name" value="Spore Coat Polysaccharide Biosynthesis Protein SpsA, Chain A"/>
    <property type="match status" value="1"/>
</dbReference>
<dbReference type="InterPro" id="IPR036412">
    <property type="entry name" value="HAD-like_sf"/>
</dbReference>
<organism evidence="5 6">
    <name type="scientific">Chrysophaeum taylorii</name>
    <dbReference type="NCBI Taxonomy" id="2483200"/>
    <lineage>
        <taxon>Eukaryota</taxon>
        <taxon>Sar</taxon>
        <taxon>Stramenopiles</taxon>
        <taxon>Ochrophyta</taxon>
        <taxon>Pelagophyceae</taxon>
        <taxon>Pelagomonadales</taxon>
        <taxon>Pelagomonadaceae</taxon>
        <taxon>Chrysophaeum</taxon>
    </lineage>
</organism>
<evidence type="ECO:0000259" key="4">
    <source>
        <dbReference type="Pfam" id="PF00483"/>
    </source>
</evidence>
<feature type="domain" description="Nucleotidyl transferase" evidence="4">
    <location>
        <begin position="11"/>
        <end position="186"/>
    </location>
</feature>
<feature type="compositionally biased region" description="Low complexity" evidence="3">
    <location>
        <begin position="384"/>
        <end position="402"/>
    </location>
</feature>
<dbReference type="AlphaFoldDB" id="A0AAD7UK21"/>
<dbReference type="EMBL" id="JAQMWT010000157">
    <property type="protein sequence ID" value="KAJ8608916.1"/>
    <property type="molecule type" value="Genomic_DNA"/>
</dbReference>
<dbReference type="PANTHER" id="PTHR43584:SF8">
    <property type="entry name" value="N-ACETYLMURAMATE ALPHA-1-PHOSPHATE URIDYLYLTRANSFERASE"/>
    <property type="match status" value="1"/>
</dbReference>
<protein>
    <recommendedName>
        <fullName evidence="4">Nucleotidyl transferase domain-containing protein</fullName>
    </recommendedName>
</protein>
<feature type="region of interest" description="Disordered" evidence="3">
    <location>
        <begin position="384"/>
        <end position="426"/>
    </location>
</feature>
<keyword evidence="6" id="KW-1185">Reference proteome</keyword>
<dbReference type="GO" id="GO:0016779">
    <property type="term" value="F:nucleotidyltransferase activity"/>
    <property type="evidence" value="ECO:0007669"/>
    <property type="project" value="UniProtKB-KW"/>
</dbReference>
<evidence type="ECO:0000313" key="6">
    <source>
        <dbReference type="Proteomes" id="UP001230188"/>
    </source>
</evidence>
<proteinExistence type="predicted"/>
<evidence type="ECO:0000313" key="5">
    <source>
        <dbReference type="EMBL" id="KAJ8608916.1"/>
    </source>
</evidence>
<dbReference type="InterPro" id="IPR005835">
    <property type="entry name" value="NTP_transferase_dom"/>
</dbReference>
<dbReference type="InterPro" id="IPR050065">
    <property type="entry name" value="GlmU-like"/>
</dbReference>
<name>A0AAD7UK21_9STRA</name>
<accession>A0AAD7UK21</accession>
<keyword evidence="2" id="KW-0548">Nucleotidyltransferase</keyword>
<dbReference type="SUPFAM" id="SSF53448">
    <property type="entry name" value="Nucleotide-diphospho-sugar transferases"/>
    <property type="match status" value="1"/>
</dbReference>
<dbReference type="InterPro" id="IPR023214">
    <property type="entry name" value="HAD_sf"/>
</dbReference>
<keyword evidence="1" id="KW-0808">Transferase</keyword>
<dbReference type="PANTHER" id="PTHR43584">
    <property type="entry name" value="NUCLEOTIDYL TRANSFERASE"/>
    <property type="match status" value="1"/>
</dbReference>
<gene>
    <name evidence="5" type="ORF">CTAYLR_005275</name>
</gene>
<evidence type="ECO:0000256" key="3">
    <source>
        <dbReference type="SAM" id="MobiDB-lite"/>
    </source>
</evidence>
<comment type="caution">
    <text evidence="5">The sequence shown here is derived from an EMBL/GenBank/DDBJ whole genome shotgun (WGS) entry which is preliminary data.</text>
</comment>
<reference evidence="5" key="1">
    <citation type="submission" date="2023-01" db="EMBL/GenBank/DDBJ databases">
        <title>Metagenome sequencing of chrysophaentin producing Chrysophaeum taylorii.</title>
        <authorList>
            <person name="Davison J."/>
            <person name="Bewley C."/>
        </authorList>
    </citation>
    <scope>NUCLEOTIDE SEQUENCE</scope>
    <source>
        <strain evidence="5">NIES-1699</strain>
    </source>
</reference>
<dbReference type="Gene3D" id="3.40.50.1000">
    <property type="entry name" value="HAD superfamily/HAD-like"/>
    <property type="match status" value="1"/>
</dbReference>
<dbReference type="InterPro" id="IPR029044">
    <property type="entry name" value="Nucleotide-diphossugar_trans"/>
</dbReference>
<dbReference type="SUPFAM" id="SSF56784">
    <property type="entry name" value="HAD-like"/>
    <property type="match status" value="1"/>
</dbReference>
<evidence type="ECO:0000256" key="2">
    <source>
        <dbReference type="ARBA" id="ARBA00022695"/>
    </source>
</evidence>
<dbReference type="Pfam" id="PF00483">
    <property type="entry name" value="NTP_transferase"/>
    <property type="match status" value="1"/>
</dbReference>